<dbReference type="HOGENOM" id="CLU_010318_1_0_1"/>
<keyword evidence="5" id="KW-1185">Reference proteome</keyword>
<feature type="compositionally biased region" description="Basic and acidic residues" evidence="3">
    <location>
        <begin position="450"/>
        <end position="464"/>
    </location>
</feature>
<evidence type="ECO:0000313" key="5">
    <source>
        <dbReference type="Proteomes" id="UP000007796"/>
    </source>
</evidence>
<evidence type="ECO:0000256" key="3">
    <source>
        <dbReference type="SAM" id="MobiDB-lite"/>
    </source>
</evidence>
<dbReference type="PANTHER" id="PTHR46771">
    <property type="entry name" value="DETERIN"/>
    <property type="match status" value="1"/>
</dbReference>
<dbReference type="RefSeq" id="XP_014175418.1">
    <property type="nucleotide sequence ID" value="XM_014319943.1"/>
</dbReference>
<evidence type="ECO:0000313" key="4">
    <source>
        <dbReference type="EMBL" id="EFX05936.1"/>
    </source>
</evidence>
<dbReference type="Proteomes" id="UP000007796">
    <property type="component" value="Unassembled WGS sequence"/>
</dbReference>
<dbReference type="InParanoid" id="F0X858"/>
<organism evidence="5">
    <name type="scientific">Grosmannia clavigera (strain kw1407 / UAMH 11150)</name>
    <name type="common">Blue stain fungus</name>
    <name type="synonym">Graphiocladiella clavigera</name>
    <dbReference type="NCBI Taxonomy" id="655863"/>
    <lineage>
        <taxon>Eukaryota</taxon>
        <taxon>Fungi</taxon>
        <taxon>Dikarya</taxon>
        <taxon>Ascomycota</taxon>
        <taxon>Pezizomycotina</taxon>
        <taxon>Sordariomycetes</taxon>
        <taxon>Sordariomycetidae</taxon>
        <taxon>Ophiostomatales</taxon>
        <taxon>Ophiostomataceae</taxon>
        <taxon>Leptographium</taxon>
    </lineage>
</organism>
<feature type="compositionally biased region" description="Low complexity" evidence="3">
    <location>
        <begin position="507"/>
        <end position="523"/>
    </location>
</feature>
<reference evidence="4 5" key="1">
    <citation type="journal article" date="2011" name="Proc. Natl. Acad. Sci. U.S.A.">
        <title>Genome and transcriptome analyses of the mountain pine beetle-fungal symbiont Grosmannia clavigera, a lodgepole pine pathogen.</title>
        <authorList>
            <person name="DiGuistini S."/>
            <person name="Wang Y."/>
            <person name="Liao N.Y."/>
            <person name="Taylor G."/>
            <person name="Tanguay P."/>
            <person name="Feau N."/>
            <person name="Henrissat B."/>
            <person name="Chan S.K."/>
            <person name="Hesse-Orce U."/>
            <person name="Alamouti S.M."/>
            <person name="Tsui C.K.M."/>
            <person name="Docking R.T."/>
            <person name="Levasseur A."/>
            <person name="Haridas S."/>
            <person name="Robertson G."/>
            <person name="Birol I."/>
            <person name="Holt R.A."/>
            <person name="Marra M.A."/>
            <person name="Hamelin R.C."/>
            <person name="Hirst M."/>
            <person name="Jones S.J.M."/>
            <person name="Bohlmann J."/>
            <person name="Breuil C."/>
        </authorList>
    </citation>
    <scope>NUCLEOTIDE SEQUENCE [LARGE SCALE GENOMIC DNA]</scope>
    <source>
        <strain evidence="5">kw1407 / UAMH 11150</strain>
    </source>
</reference>
<sequence>MDAVDEDAQFFVLENRLASFQGPQLVAKRRTSTAASARAPKTLTWPHRSPTAIDLARAGFFFNPQPSNPDNVKCFLCHKDLDGWEEDDDPLQEHLKHSGNCGWAICAAIELELGDVVNEDPRLSYLVEARKSTFAGRWPYESKKGWKCKTKQLAEAGWQYTPTLESDDNTTCAYCQLALDGWEAGDKPLEEHQKRSPNCAFFQLISKYPAPKKATARSKATRTSKVSRLSVQSVATAASDAPSTVDLDDSILTATSVLTQGGRKAPRARKAAATSAAGKARKTRVKKDEPVEILSDADADPIQEIEPPAPKAVRGKKRDSTDVETTNTSQVEAPAAKKRATRKRVSSTVDGDLDQSQGSSNYAMFDPAVPVPDEAVIETELRTLEKEMEVEPALKEMQAPKKGRKAVTRKVSKQTRKGKEATETARLRPEVAEQVEEAQPASVFAPAVEQEPRRELKSQPESKSKAKSKARARKVMQQPAAIDADEVDELHEDSVTSITITNTTVHETTEASVSAPAAAAVLPKRGRGRPSKKSLELRASIESNAASAASASAPTPVPPPEPAAIHVSITPMPAAQRSSLGPVAVPTPAGEVAVAATKKRQVTRILPPPAPPPAPHRAPAAPATPRAIHISPVASAMQAVLSPSQSPQSSDAENQPPSSKPTGSVSKTRIALAPVQATATTPVRAGSPSKRNHTMGGLKSTAPWTAVDVEALFDVDKENSDIVEGLLRHGADLNSPEKAMTVEEFILYNAEQAERQLKQECEAMVSKFEQQGSRAMQTLEALVTEE</sequence>
<feature type="compositionally biased region" description="Polar residues" evidence="3">
    <location>
        <begin position="641"/>
        <end position="667"/>
    </location>
</feature>
<dbReference type="InterPro" id="IPR051190">
    <property type="entry name" value="Baculoviral_IAP"/>
</dbReference>
<dbReference type="eggNOG" id="KOG1101">
    <property type="taxonomic scope" value="Eukaryota"/>
</dbReference>
<dbReference type="SMART" id="SM00238">
    <property type="entry name" value="BIR"/>
    <property type="match status" value="2"/>
</dbReference>
<dbReference type="PANTHER" id="PTHR46771:SF5">
    <property type="entry name" value="DETERIN"/>
    <property type="match status" value="1"/>
</dbReference>
<keyword evidence="2" id="KW-0862">Zinc</keyword>
<feature type="compositionally biased region" description="Polar residues" evidence="3">
    <location>
        <begin position="346"/>
        <end position="362"/>
    </location>
</feature>
<dbReference type="OrthoDB" id="2196114at2759"/>
<evidence type="ECO:0000256" key="2">
    <source>
        <dbReference type="ARBA" id="ARBA00022833"/>
    </source>
</evidence>
<feature type="region of interest" description="Disordered" evidence="3">
    <location>
        <begin position="388"/>
        <end position="488"/>
    </location>
</feature>
<feature type="region of interest" description="Disordered" evidence="3">
    <location>
        <begin position="260"/>
        <end position="367"/>
    </location>
</feature>
<feature type="region of interest" description="Disordered" evidence="3">
    <location>
        <begin position="638"/>
        <end position="698"/>
    </location>
</feature>
<feature type="region of interest" description="Disordered" evidence="3">
    <location>
        <begin position="213"/>
        <end position="243"/>
    </location>
</feature>
<dbReference type="PROSITE" id="PS50143">
    <property type="entry name" value="BIR_REPEAT_2"/>
    <property type="match status" value="2"/>
</dbReference>
<feature type="region of interest" description="Disordered" evidence="3">
    <location>
        <begin position="507"/>
        <end position="570"/>
    </location>
</feature>
<dbReference type="GeneID" id="25977169"/>
<feature type="compositionally biased region" description="Polar residues" evidence="3">
    <location>
        <begin position="223"/>
        <end position="236"/>
    </location>
</feature>
<keyword evidence="1" id="KW-0479">Metal-binding</keyword>
<feature type="compositionally biased region" description="Basic residues" evidence="3">
    <location>
        <begin position="401"/>
        <end position="416"/>
    </location>
</feature>
<feature type="region of interest" description="Disordered" evidence="3">
    <location>
        <begin position="604"/>
        <end position="623"/>
    </location>
</feature>
<proteinExistence type="predicted"/>
<dbReference type="Pfam" id="PF00653">
    <property type="entry name" value="BIR"/>
    <property type="match status" value="2"/>
</dbReference>
<dbReference type="CDD" id="cd00022">
    <property type="entry name" value="BIR"/>
    <property type="match status" value="2"/>
</dbReference>
<dbReference type="STRING" id="655863.F0X858"/>
<feature type="compositionally biased region" description="Low complexity" evidence="3">
    <location>
        <begin position="540"/>
        <end position="554"/>
    </location>
</feature>
<dbReference type="InterPro" id="IPR001370">
    <property type="entry name" value="BIR_rpt"/>
</dbReference>
<accession>F0X858</accession>
<dbReference type="SUPFAM" id="SSF57924">
    <property type="entry name" value="Inhibitor of apoptosis (IAP) repeat"/>
    <property type="match status" value="2"/>
</dbReference>
<evidence type="ECO:0000256" key="1">
    <source>
        <dbReference type="ARBA" id="ARBA00022723"/>
    </source>
</evidence>
<dbReference type="EMBL" id="GL629735">
    <property type="protein sequence ID" value="EFX05936.1"/>
    <property type="molecule type" value="Genomic_DNA"/>
</dbReference>
<feature type="compositionally biased region" description="Basic residues" evidence="3">
    <location>
        <begin position="465"/>
        <end position="474"/>
    </location>
</feature>
<name>F0X858_GROCL</name>
<dbReference type="AlphaFoldDB" id="F0X858"/>
<dbReference type="Gene3D" id="1.10.1170.10">
    <property type="entry name" value="Inhibitor Of Apoptosis Protein (2mihbC-IAP-1), Chain A"/>
    <property type="match status" value="2"/>
</dbReference>
<protein>
    <submittedName>
        <fullName evidence="4">Chromosome segregation protein</fullName>
    </submittedName>
</protein>
<feature type="compositionally biased region" description="Basic and acidic residues" evidence="3">
    <location>
        <begin position="417"/>
        <end position="431"/>
    </location>
</feature>
<feature type="compositionally biased region" description="Pro residues" evidence="3">
    <location>
        <begin position="606"/>
        <end position="616"/>
    </location>
</feature>
<gene>
    <name evidence="4" type="ORF">CMQ_4005</name>
</gene>
<feature type="compositionally biased region" description="Basic residues" evidence="3">
    <location>
        <begin position="336"/>
        <end position="345"/>
    </location>
</feature>
<dbReference type="GO" id="GO:0046872">
    <property type="term" value="F:metal ion binding"/>
    <property type="evidence" value="ECO:0007669"/>
    <property type="project" value="UniProtKB-KW"/>
</dbReference>